<reference evidence="9 10" key="1">
    <citation type="submission" date="2024-05" db="EMBL/GenBank/DDBJ databases">
        <title>Halomonas sp. CS7 16S ribosomal RNA gene Genome sequencing and assembly.</title>
        <authorList>
            <person name="Yook S."/>
        </authorList>
    </citation>
    <scope>NUCLEOTIDE SEQUENCE [LARGE SCALE GENOMIC DNA]</scope>
    <source>
        <strain evidence="9 10">CS7</strain>
    </source>
</reference>
<dbReference type="InterPro" id="IPR017585">
    <property type="entry name" value="SAF_FlgA"/>
</dbReference>
<feature type="domain" description="SAF" evidence="8">
    <location>
        <begin position="114"/>
        <end position="173"/>
    </location>
</feature>
<comment type="caution">
    <text evidence="9">The sequence shown here is derived from an EMBL/GenBank/DDBJ whole genome shotgun (WGS) entry which is preliminary data.</text>
</comment>
<dbReference type="SMART" id="SM00858">
    <property type="entry name" value="SAF"/>
    <property type="match status" value="1"/>
</dbReference>
<dbReference type="CDD" id="cd11614">
    <property type="entry name" value="SAF_CpaB_FlgA_like"/>
    <property type="match status" value="1"/>
</dbReference>
<organism evidence="9 10">
    <name type="scientific">Halomonas pelophila</name>
    <dbReference type="NCBI Taxonomy" id="3151122"/>
    <lineage>
        <taxon>Bacteria</taxon>
        <taxon>Pseudomonadati</taxon>
        <taxon>Pseudomonadota</taxon>
        <taxon>Gammaproteobacteria</taxon>
        <taxon>Oceanospirillales</taxon>
        <taxon>Halomonadaceae</taxon>
        <taxon>Halomonas</taxon>
    </lineage>
</organism>
<dbReference type="Gene3D" id="3.90.1210.10">
    <property type="entry name" value="Antifreeze-like/N-acetylneuraminic acid synthase C-terminal domain"/>
    <property type="match status" value="1"/>
</dbReference>
<keyword evidence="9" id="KW-0282">Flagellum</keyword>
<dbReference type="Proteomes" id="UP001472978">
    <property type="component" value="Unassembled WGS sequence"/>
</dbReference>
<evidence type="ECO:0000256" key="1">
    <source>
        <dbReference type="ARBA" id="ARBA00004418"/>
    </source>
</evidence>
<evidence type="ECO:0000256" key="4">
    <source>
        <dbReference type="ARBA" id="ARBA00022729"/>
    </source>
</evidence>
<evidence type="ECO:0000256" key="2">
    <source>
        <dbReference type="ARBA" id="ARBA00010474"/>
    </source>
</evidence>
<comment type="similarity">
    <text evidence="2 7">Belongs to the FlgA family.</text>
</comment>
<dbReference type="EMBL" id="JBEGCI010000001">
    <property type="protein sequence ID" value="MEQ6887198.1"/>
    <property type="molecule type" value="Genomic_DNA"/>
</dbReference>
<comment type="subcellular location">
    <subcellularLocation>
        <location evidence="1 7">Periplasm</location>
    </subcellularLocation>
</comment>
<evidence type="ECO:0000259" key="8">
    <source>
        <dbReference type="SMART" id="SM00858"/>
    </source>
</evidence>
<dbReference type="Pfam" id="PF17656">
    <property type="entry name" value="ChapFlgA_N"/>
    <property type="match status" value="1"/>
</dbReference>
<dbReference type="NCBIfam" id="TIGR03170">
    <property type="entry name" value="flgA_cterm"/>
    <property type="match status" value="1"/>
</dbReference>
<gene>
    <name evidence="9" type="primary">flgA</name>
    <name evidence="9" type="ORF">ABE957_00720</name>
</gene>
<protein>
    <recommendedName>
        <fullName evidence="3 7">Flagella basal body P-ring formation protein FlgA</fullName>
    </recommendedName>
</protein>
<keyword evidence="9" id="KW-0969">Cilium</keyword>
<keyword evidence="5 7" id="KW-0574">Periplasm</keyword>
<evidence type="ECO:0000256" key="5">
    <source>
        <dbReference type="ARBA" id="ARBA00022764"/>
    </source>
</evidence>
<keyword evidence="4 7" id="KW-0732">Signal</keyword>
<name>A0ABV1N0G8_9GAMM</name>
<keyword evidence="9" id="KW-0966">Cell projection</keyword>
<proteinExistence type="inferred from homology"/>
<dbReference type="InterPro" id="IPR041231">
    <property type="entry name" value="FlgA_N"/>
</dbReference>
<feature type="chain" id="PRO_5044993702" description="Flagella basal body P-ring formation protein FlgA" evidence="7">
    <location>
        <begin position="32"/>
        <end position="235"/>
    </location>
</feature>
<dbReference type="PANTHER" id="PTHR36307">
    <property type="entry name" value="FLAGELLA BASAL BODY P-RING FORMATION PROTEIN FLGA"/>
    <property type="match status" value="1"/>
</dbReference>
<comment type="function">
    <text evidence="6 7">Involved in the assembly process of the P-ring formation. It may associate with FlgF on the rod constituting a structure essential for the P-ring assembly or may act as a modulator protein for the P-ring assembly.</text>
</comment>
<dbReference type="PANTHER" id="PTHR36307:SF1">
    <property type="entry name" value="FLAGELLA BASAL BODY P-RING FORMATION PROTEIN FLGA"/>
    <property type="match status" value="1"/>
</dbReference>
<evidence type="ECO:0000256" key="3">
    <source>
        <dbReference type="ARBA" id="ARBA00014754"/>
    </source>
</evidence>
<evidence type="ECO:0000313" key="9">
    <source>
        <dbReference type="EMBL" id="MEQ6887198.1"/>
    </source>
</evidence>
<dbReference type="InterPro" id="IPR013974">
    <property type="entry name" value="SAF"/>
</dbReference>
<evidence type="ECO:0000256" key="6">
    <source>
        <dbReference type="ARBA" id="ARBA00025643"/>
    </source>
</evidence>
<sequence>MLRNRLSRRLSRHIACLLAIALLLLAGPSHADEDAMLAKVHAFLHERAAGSGDEVAIEVHPPRADLPACARPDIFLPRAADRPVGRVSVGVRCGDQGQRVRYLQAEIHVTGHHVELARDVRAGETIRPEDLTEVAGRLDRLPRQAVLDPDRAIGQEATRQLAAGVTLQRYHLRPRPLVRRGQQVVVEARGAGFRVTRSAEALAPGGQGERIRVRLPDREILEARVIGEGRMAVDF</sequence>
<keyword evidence="10" id="KW-1185">Reference proteome</keyword>
<evidence type="ECO:0000256" key="7">
    <source>
        <dbReference type="RuleBase" id="RU362063"/>
    </source>
</evidence>
<dbReference type="InterPro" id="IPR039246">
    <property type="entry name" value="Flagellar_FlgA"/>
</dbReference>
<keyword evidence="7" id="KW-1005">Bacterial flagellum biogenesis</keyword>
<dbReference type="RefSeq" id="WP_349756720.1">
    <property type="nucleotide sequence ID" value="NZ_JBEGCI010000001.1"/>
</dbReference>
<feature type="signal peptide" evidence="7">
    <location>
        <begin position="1"/>
        <end position="31"/>
    </location>
</feature>
<evidence type="ECO:0000313" key="10">
    <source>
        <dbReference type="Proteomes" id="UP001472978"/>
    </source>
</evidence>
<dbReference type="Pfam" id="PF13144">
    <property type="entry name" value="ChapFlgA"/>
    <property type="match status" value="1"/>
</dbReference>
<accession>A0ABV1N0G8</accession>
<dbReference type="Gene3D" id="2.30.30.760">
    <property type="match status" value="1"/>
</dbReference>